<evidence type="ECO:0000256" key="7">
    <source>
        <dbReference type="RuleBase" id="RU003346"/>
    </source>
</evidence>
<keyword evidence="11" id="KW-1185">Reference proteome</keyword>
<dbReference type="RefSeq" id="WP_380900090.1">
    <property type="nucleotide sequence ID" value="NZ_JBHUEG010000002.1"/>
</dbReference>
<feature type="transmembrane region" description="Helical" evidence="8">
    <location>
        <begin position="329"/>
        <end position="355"/>
    </location>
</feature>
<dbReference type="PANTHER" id="PTHR48020:SF12">
    <property type="entry name" value="PROTON MYO-INOSITOL COTRANSPORTER"/>
    <property type="match status" value="1"/>
</dbReference>
<evidence type="ECO:0000259" key="9">
    <source>
        <dbReference type="PROSITE" id="PS50850"/>
    </source>
</evidence>
<evidence type="ECO:0000256" key="2">
    <source>
        <dbReference type="ARBA" id="ARBA00010992"/>
    </source>
</evidence>
<feature type="transmembrane region" description="Helical" evidence="8">
    <location>
        <begin position="7"/>
        <end position="33"/>
    </location>
</feature>
<gene>
    <name evidence="10" type="ORF">ACFSR5_01790</name>
</gene>
<feature type="transmembrane region" description="Helical" evidence="8">
    <location>
        <begin position="399"/>
        <end position="419"/>
    </location>
</feature>
<sequence>MNSLFKLIITTVSLGGFLFGFDMAVISGAIPLIKHSFALSPTQEGVFVSSALVGCIVGVLFAGSASDRFGRRPTLIVAAILFLISAIGCAYSFSFPLLLSSRWIGGIGVGIASIVVPLYIAEISPSRYRGRTVTIYQLAITIGILAAYLSNASILTFNLPFLSDYWRMMFLIGSLPAILLCLGLFFVPESPRWYISRGRMSDAQAVYHNLQIESPVLAPEINVENNASLFAPRYRKAFLIGLLLPLFSQLSGINAIVYFGPSILLESGLSMDSSLQAQVFFGVANVLFTCFAIWKVDTWGRRPLYIVGTVGATVSLLATGWFLELNPQAYSLLLMCSILAFLFCFACSIGPLKFVVASEIFPSAIRARAMMISILVMWIADTLVGQLTPILLDQWGASWTFRFFAGCCAVAFITVYFLLPETKGKQLEEMEKYWRDDFEQRNNPRPS</sequence>
<feature type="transmembrane region" description="Helical" evidence="8">
    <location>
        <begin position="133"/>
        <end position="159"/>
    </location>
</feature>
<dbReference type="InterPro" id="IPR036259">
    <property type="entry name" value="MFS_trans_sf"/>
</dbReference>
<keyword evidence="5 8" id="KW-1133">Transmembrane helix</keyword>
<feature type="transmembrane region" description="Helical" evidence="8">
    <location>
        <begin position="165"/>
        <end position="187"/>
    </location>
</feature>
<protein>
    <submittedName>
        <fullName evidence="10">Sugar porter family MFS transporter</fullName>
    </submittedName>
</protein>
<dbReference type="InterPro" id="IPR005829">
    <property type="entry name" value="Sugar_transporter_CS"/>
</dbReference>
<evidence type="ECO:0000313" key="11">
    <source>
        <dbReference type="Proteomes" id="UP001597545"/>
    </source>
</evidence>
<evidence type="ECO:0000313" key="10">
    <source>
        <dbReference type="EMBL" id="MFD2546370.1"/>
    </source>
</evidence>
<feature type="transmembrane region" description="Helical" evidence="8">
    <location>
        <begin position="237"/>
        <end position="259"/>
    </location>
</feature>
<evidence type="ECO:0000256" key="5">
    <source>
        <dbReference type="ARBA" id="ARBA00022989"/>
    </source>
</evidence>
<dbReference type="InterPro" id="IPR003663">
    <property type="entry name" value="Sugar/inositol_transpt"/>
</dbReference>
<dbReference type="EMBL" id="JBHULR010000001">
    <property type="protein sequence ID" value="MFD2546370.1"/>
    <property type="molecule type" value="Genomic_DNA"/>
</dbReference>
<feature type="transmembrane region" description="Helical" evidence="8">
    <location>
        <begin position="103"/>
        <end position="121"/>
    </location>
</feature>
<feature type="transmembrane region" description="Helical" evidence="8">
    <location>
        <begin position="45"/>
        <end position="63"/>
    </location>
</feature>
<dbReference type="Proteomes" id="UP001597545">
    <property type="component" value="Unassembled WGS sequence"/>
</dbReference>
<comment type="caution">
    <text evidence="10">The sequence shown here is derived from an EMBL/GenBank/DDBJ whole genome shotgun (WGS) entry which is preliminary data.</text>
</comment>
<evidence type="ECO:0000256" key="1">
    <source>
        <dbReference type="ARBA" id="ARBA00004141"/>
    </source>
</evidence>
<evidence type="ECO:0000256" key="6">
    <source>
        <dbReference type="ARBA" id="ARBA00023136"/>
    </source>
</evidence>
<comment type="subcellular location">
    <subcellularLocation>
        <location evidence="1">Membrane</location>
        <topology evidence="1">Multi-pass membrane protein</topology>
    </subcellularLocation>
</comment>
<keyword evidence="3 7" id="KW-0813">Transport</keyword>
<comment type="similarity">
    <text evidence="2 7">Belongs to the major facilitator superfamily. Sugar transporter (TC 2.A.1.1) family.</text>
</comment>
<dbReference type="Gene3D" id="1.20.1250.20">
    <property type="entry name" value="MFS general substrate transporter like domains"/>
    <property type="match status" value="2"/>
</dbReference>
<evidence type="ECO:0000256" key="8">
    <source>
        <dbReference type="SAM" id="Phobius"/>
    </source>
</evidence>
<evidence type="ECO:0000256" key="3">
    <source>
        <dbReference type="ARBA" id="ARBA00022448"/>
    </source>
</evidence>
<dbReference type="InterPro" id="IPR020846">
    <property type="entry name" value="MFS_dom"/>
</dbReference>
<dbReference type="PRINTS" id="PR00171">
    <property type="entry name" value="SUGRTRNSPORT"/>
</dbReference>
<name>A0ABW5KEX8_9SPHI</name>
<feature type="transmembrane region" description="Helical" evidence="8">
    <location>
        <begin position="367"/>
        <end position="387"/>
    </location>
</feature>
<accession>A0ABW5KEX8</accession>
<dbReference type="NCBIfam" id="TIGR00879">
    <property type="entry name" value="SP"/>
    <property type="match status" value="1"/>
</dbReference>
<feature type="transmembrane region" description="Helical" evidence="8">
    <location>
        <begin position="279"/>
        <end position="296"/>
    </location>
</feature>
<feature type="transmembrane region" description="Helical" evidence="8">
    <location>
        <begin position="75"/>
        <end position="97"/>
    </location>
</feature>
<dbReference type="InterPro" id="IPR050814">
    <property type="entry name" value="Myo-inositol_Transporter"/>
</dbReference>
<feature type="transmembrane region" description="Helical" evidence="8">
    <location>
        <begin position="303"/>
        <end position="323"/>
    </location>
</feature>
<dbReference type="PANTHER" id="PTHR48020">
    <property type="entry name" value="PROTON MYO-INOSITOL COTRANSPORTER"/>
    <property type="match status" value="1"/>
</dbReference>
<evidence type="ECO:0000256" key="4">
    <source>
        <dbReference type="ARBA" id="ARBA00022692"/>
    </source>
</evidence>
<proteinExistence type="inferred from homology"/>
<keyword evidence="4 8" id="KW-0812">Transmembrane</keyword>
<dbReference type="Pfam" id="PF00083">
    <property type="entry name" value="Sugar_tr"/>
    <property type="match status" value="1"/>
</dbReference>
<reference evidence="11" key="1">
    <citation type="journal article" date="2019" name="Int. J. Syst. Evol. Microbiol.">
        <title>The Global Catalogue of Microorganisms (GCM) 10K type strain sequencing project: providing services to taxonomists for standard genome sequencing and annotation.</title>
        <authorList>
            <consortium name="The Broad Institute Genomics Platform"/>
            <consortium name="The Broad Institute Genome Sequencing Center for Infectious Disease"/>
            <person name="Wu L."/>
            <person name="Ma J."/>
        </authorList>
    </citation>
    <scope>NUCLEOTIDE SEQUENCE [LARGE SCALE GENOMIC DNA]</scope>
    <source>
        <strain evidence="11">KCTC 42662</strain>
    </source>
</reference>
<dbReference type="InterPro" id="IPR005828">
    <property type="entry name" value="MFS_sugar_transport-like"/>
</dbReference>
<organism evidence="10 11">
    <name type="scientific">Sphingobacterium suaedae</name>
    <dbReference type="NCBI Taxonomy" id="1686402"/>
    <lineage>
        <taxon>Bacteria</taxon>
        <taxon>Pseudomonadati</taxon>
        <taxon>Bacteroidota</taxon>
        <taxon>Sphingobacteriia</taxon>
        <taxon>Sphingobacteriales</taxon>
        <taxon>Sphingobacteriaceae</taxon>
        <taxon>Sphingobacterium</taxon>
    </lineage>
</organism>
<dbReference type="PROSITE" id="PS00217">
    <property type="entry name" value="SUGAR_TRANSPORT_2"/>
    <property type="match status" value="1"/>
</dbReference>
<keyword evidence="6 8" id="KW-0472">Membrane</keyword>
<feature type="domain" description="Major facilitator superfamily (MFS) profile" evidence="9">
    <location>
        <begin position="8"/>
        <end position="423"/>
    </location>
</feature>
<dbReference type="SUPFAM" id="SSF103473">
    <property type="entry name" value="MFS general substrate transporter"/>
    <property type="match status" value="1"/>
</dbReference>
<dbReference type="PROSITE" id="PS50850">
    <property type="entry name" value="MFS"/>
    <property type="match status" value="1"/>
</dbReference>